<feature type="repeat" description="TPR" evidence="1">
    <location>
        <begin position="112"/>
        <end position="145"/>
    </location>
</feature>
<dbReference type="InterPro" id="IPR011659">
    <property type="entry name" value="WD40"/>
</dbReference>
<dbReference type="InterPro" id="IPR019734">
    <property type="entry name" value="TPR_rpt"/>
</dbReference>
<dbReference type="OrthoDB" id="1488408at2"/>
<protein>
    <submittedName>
        <fullName evidence="3">Uncharacterized protein</fullName>
    </submittedName>
</protein>
<gene>
    <name evidence="3" type="ORF">CRP01_16300</name>
</gene>
<dbReference type="InterPro" id="IPR011990">
    <property type="entry name" value="TPR-like_helical_dom_sf"/>
</dbReference>
<dbReference type="SUPFAM" id="SSF103088">
    <property type="entry name" value="OmpA-like"/>
    <property type="match status" value="1"/>
</dbReference>
<keyword evidence="2" id="KW-0732">Signal</keyword>
<evidence type="ECO:0000313" key="4">
    <source>
        <dbReference type="Proteomes" id="UP000223913"/>
    </source>
</evidence>
<evidence type="ECO:0000256" key="1">
    <source>
        <dbReference type="PROSITE-ProRule" id="PRU00339"/>
    </source>
</evidence>
<dbReference type="InterPro" id="IPR036737">
    <property type="entry name" value="OmpA-like_sf"/>
</dbReference>
<feature type="signal peptide" evidence="2">
    <location>
        <begin position="1"/>
        <end position="39"/>
    </location>
</feature>
<sequence length="940" mass="107636">MEHKQSIFFHWKGNQIIMNKYLSAALFFVLCCFTSQLQAQSQDQWIKAGDKAFTTGDYYAAYRYYGIAIEYDSSRTDLWYQYAESAREFDAYRSAEDAYQHVLMGETNSSYPMAAFHLAAVKQRLGKYQEARDLYEQYLEDNPDASPQYVRLAQRGMDDAVWAQGVMDNQKDLEIANVGANVNTAYSDFAPVLKGDMLYFSSLRYTYEKDTANPVRTYVQLLTSQMVGETAQTSVTLPFSEQFNKKGKHIGHSAFNKSNTTVYYTVCEYTDMTNIRCDIYRSNVSSSNAWSEPEKLDINLDDFTNTQPFVGFDAVNGNEYLFFVSDRDGGQGGLDIWSSMIEEDGSMTDPVNLGEAINTSADEVTPTWYSPTRTLYFSSTGYQTLGDFDVYQSRKNGESWDAPEHLGAPINSSFADIYYTRTPDGKNAYFASKRQVANAIYWTEEQEACCHDIYRSEVDMLELLALTYNRLDKTELLGATVELIEINEDGSERVVGMRTNYDGNDFLFPLDRGKKYRITAAKENFTGDIAYIDTNDPKYKDKTQIQQDLYLEPGVVLDVFTFMSIDSTELNGASVSLYEVGPNGEEVLVSTLDNETGNDFEFIVKRNKKYVIKGNRPGFFPTQTTLDLTDPEFENVNRVTRNLYFPQELEILAYDGEEGSPLPNVTLELYELTDDGFEVRIDSVTNNNSNDFLFPLNLNKKYRVKATRPGYLPIEEDFVFTPEEIEGSNGRVLREIRLNRKPPWDFLPLALYFDNDHPDPRTVRRTTTKKYIETNIAYYEKRDTFIKEFTQGMDDNEKFLTSQRFIDFFDREVLGGRLELVAFSEELLTYLRDGNSIKISIKGYASPRATSAYNRILSMRRISSVKNHFNSYNDGAFLTYMRSGQFSFEEEALGESTADLQKVSENLNDLKNSIYSIIASLERRVEITNIKIDEKTASKN</sequence>
<dbReference type="SUPFAM" id="SSF48452">
    <property type="entry name" value="TPR-like"/>
    <property type="match status" value="1"/>
</dbReference>
<reference evidence="3 4" key="1">
    <citation type="submission" date="2017-10" db="EMBL/GenBank/DDBJ databases">
        <title>The draft genome sequence of Lewinella nigricans NBRC 102662.</title>
        <authorList>
            <person name="Wang K."/>
        </authorList>
    </citation>
    <scope>NUCLEOTIDE SEQUENCE [LARGE SCALE GENOMIC DNA]</scope>
    <source>
        <strain evidence="3 4">NBRC 102662</strain>
    </source>
</reference>
<evidence type="ECO:0000313" key="3">
    <source>
        <dbReference type="EMBL" id="PHN05552.1"/>
    </source>
</evidence>
<accession>A0A2D0NAK5</accession>
<dbReference type="Gene3D" id="3.30.1330.60">
    <property type="entry name" value="OmpA-like domain"/>
    <property type="match status" value="1"/>
</dbReference>
<dbReference type="PROSITE" id="PS50005">
    <property type="entry name" value="TPR"/>
    <property type="match status" value="1"/>
</dbReference>
<dbReference type="Proteomes" id="UP000223913">
    <property type="component" value="Unassembled WGS sequence"/>
</dbReference>
<dbReference type="EMBL" id="PDUD01000021">
    <property type="protein sequence ID" value="PHN05552.1"/>
    <property type="molecule type" value="Genomic_DNA"/>
</dbReference>
<proteinExistence type="predicted"/>
<name>A0A2D0NAK5_FLAN2</name>
<feature type="chain" id="PRO_5013243142" evidence="2">
    <location>
        <begin position="40"/>
        <end position="940"/>
    </location>
</feature>
<keyword evidence="4" id="KW-1185">Reference proteome</keyword>
<dbReference type="AlphaFoldDB" id="A0A2D0NAK5"/>
<dbReference type="Pfam" id="PF07676">
    <property type="entry name" value="PD40"/>
    <property type="match status" value="1"/>
</dbReference>
<keyword evidence="1" id="KW-0802">TPR repeat</keyword>
<comment type="caution">
    <text evidence="3">The sequence shown here is derived from an EMBL/GenBank/DDBJ whole genome shotgun (WGS) entry which is preliminary data.</text>
</comment>
<organism evidence="3 4">
    <name type="scientific">Flavilitoribacter nigricans (strain ATCC 23147 / DSM 23189 / NBRC 102662 / NCIMB 1420 / SS-2)</name>
    <name type="common">Lewinella nigricans</name>
    <dbReference type="NCBI Taxonomy" id="1122177"/>
    <lineage>
        <taxon>Bacteria</taxon>
        <taxon>Pseudomonadati</taxon>
        <taxon>Bacteroidota</taxon>
        <taxon>Saprospiria</taxon>
        <taxon>Saprospirales</taxon>
        <taxon>Lewinellaceae</taxon>
        <taxon>Flavilitoribacter</taxon>
    </lineage>
</organism>
<evidence type="ECO:0000256" key="2">
    <source>
        <dbReference type="SAM" id="SignalP"/>
    </source>
</evidence>
<dbReference type="SUPFAM" id="SSF69304">
    <property type="entry name" value="Tricorn protease N-terminal domain"/>
    <property type="match status" value="1"/>
</dbReference>
<dbReference type="Gene3D" id="1.25.40.10">
    <property type="entry name" value="Tetratricopeptide repeat domain"/>
    <property type="match status" value="1"/>
</dbReference>